<sequence>MIIDSKSAEAGAGELAPPPPYIPTSTNGPPSQPSPSYAGHIPETQAGRHPRPRQGVIQHGRDISLASVPSPTAHSIASPQLSPEMQEAAIGSQYQQRSALLLVLARCARGDHDATTSYGAGGIITAVICFPIGLLCLAADKEVKCTRCGVRLE</sequence>
<feature type="region of interest" description="Disordered" evidence="1">
    <location>
        <begin position="1"/>
        <end position="55"/>
    </location>
</feature>
<dbReference type="Pfam" id="PF10164">
    <property type="entry name" value="BRI3"/>
    <property type="match status" value="1"/>
</dbReference>
<reference evidence="2 3" key="1">
    <citation type="journal article" date="2019" name="Nat. Ecol. Evol.">
        <title>Megaphylogeny resolves global patterns of mushroom evolution.</title>
        <authorList>
            <person name="Varga T."/>
            <person name="Krizsan K."/>
            <person name="Foldi C."/>
            <person name="Dima B."/>
            <person name="Sanchez-Garcia M."/>
            <person name="Sanchez-Ramirez S."/>
            <person name="Szollosi G.J."/>
            <person name="Szarkandi J.G."/>
            <person name="Papp V."/>
            <person name="Albert L."/>
            <person name="Andreopoulos W."/>
            <person name="Angelini C."/>
            <person name="Antonin V."/>
            <person name="Barry K.W."/>
            <person name="Bougher N.L."/>
            <person name="Buchanan P."/>
            <person name="Buyck B."/>
            <person name="Bense V."/>
            <person name="Catcheside P."/>
            <person name="Chovatia M."/>
            <person name="Cooper J."/>
            <person name="Damon W."/>
            <person name="Desjardin D."/>
            <person name="Finy P."/>
            <person name="Geml J."/>
            <person name="Haridas S."/>
            <person name="Hughes K."/>
            <person name="Justo A."/>
            <person name="Karasinski D."/>
            <person name="Kautmanova I."/>
            <person name="Kiss B."/>
            <person name="Kocsube S."/>
            <person name="Kotiranta H."/>
            <person name="LaButti K.M."/>
            <person name="Lechner B.E."/>
            <person name="Liimatainen K."/>
            <person name="Lipzen A."/>
            <person name="Lukacs Z."/>
            <person name="Mihaltcheva S."/>
            <person name="Morgado L.N."/>
            <person name="Niskanen T."/>
            <person name="Noordeloos M.E."/>
            <person name="Ohm R.A."/>
            <person name="Ortiz-Santana B."/>
            <person name="Ovrebo C."/>
            <person name="Racz N."/>
            <person name="Riley R."/>
            <person name="Savchenko A."/>
            <person name="Shiryaev A."/>
            <person name="Soop K."/>
            <person name="Spirin V."/>
            <person name="Szebenyi C."/>
            <person name="Tomsovsky M."/>
            <person name="Tulloss R.E."/>
            <person name="Uehling J."/>
            <person name="Grigoriev I.V."/>
            <person name="Vagvolgyi C."/>
            <person name="Papp T."/>
            <person name="Martin F.M."/>
            <person name="Miettinen O."/>
            <person name="Hibbett D.S."/>
            <person name="Nagy L.G."/>
        </authorList>
    </citation>
    <scope>NUCLEOTIDE SEQUENCE [LARGE SCALE GENOMIC DNA]</scope>
    <source>
        <strain evidence="2 3">OMC1185</strain>
    </source>
</reference>
<dbReference type="STRING" id="5364.A0A5C3NCV6"/>
<dbReference type="AlphaFoldDB" id="A0A5C3NCV6"/>
<dbReference type="EMBL" id="ML213505">
    <property type="protein sequence ID" value="TFK54835.1"/>
    <property type="molecule type" value="Genomic_DNA"/>
</dbReference>
<accession>A0A5C3NCV6</accession>
<name>A0A5C3NCV6_9AGAM</name>
<evidence type="ECO:0000313" key="2">
    <source>
        <dbReference type="EMBL" id="TFK54835.1"/>
    </source>
</evidence>
<dbReference type="Proteomes" id="UP000305948">
    <property type="component" value="Unassembled WGS sequence"/>
</dbReference>
<protein>
    <submittedName>
        <fullName evidence="2">Uncharacterized protein</fullName>
    </submittedName>
</protein>
<dbReference type="PANTHER" id="PTHR13551">
    <property type="entry name" value="BRAIN PROTEIN I3"/>
    <property type="match status" value="1"/>
</dbReference>
<evidence type="ECO:0000313" key="3">
    <source>
        <dbReference type="Proteomes" id="UP000305948"/>
    </source>
</evidence>
<organism evidence="2 3">
    <name type="scientific">Heliocybe sulcata</name>
    <dbReference type="NCBI Taxonomy" id="5364"/>
    <lineage>
        <taxon>Eukaryota</taxon>
        <taxon>Fungi</taxon>
        <taxon>Dikarya</taxon>
        <taxon>Basidiomycota</taxon>
        <taxon>Agaricomycotina</taxon>
        <taxon>Agaricomycetes</taxon>
        <taxon>Gloeophyllales</taxon>
        <taxon>Gloeophyllaceae</taxon>
        <taxon>Heliocybe</taxon>
    </lineage>
</organism>
<keyword evidence="3" id="KW-1185">Reference proteome</keyword>
<proteinExistence type="predicted"/>
<dbReference type="InterPro" id="IPR019317">
    <property type="entry name" value="BRI3"/>
</dbReference>
<dbReference type="OrthoDB" id="2564984at2759"/>
<gene>
    <name evidence="2" type="ORF">OE88DRAFT_1653353</name>
</gene>
<evidence type="ECO:0000256" key="1">
    <source>
        <dbReference type="SAM" id="MobiDB-lite"/>
    </source>
</evidence>